<feature type="transmembrane region" description="Helical" evidence="1">
    <location>
        <begin position="40"/>
        <end position="62"/>
    </location>
</feature>
<evidence type="ECO:0000313" key="3">
    <source>
        <dbReference type="Proteomes" id="UP000197054"/>
    </source>
</evidence>
<keyword evidence="1" id="KW-0812">Transmembrane</keyword>
<feature type="transmembrane region" description="Helical" evidence="1">
    <location>
        <begin position="12"/>
        <end position="34"/>
    </location>
</feature>
<reference evidence="2 3" key="1">
    <citation type="submission" date="2017-06" db="EMBL/GenBank/DDBJ databases">
        <title>Genome Sequencing and Comparative Genomics Analysis of Five Ureaplasma Urealyticums with Different Drug Resistance.</title>
        <authorList>
            <person name="Ma L."/>
            <person name="Jia T."/>
        </authorList>
    </citation>
    <scope>NUCLEOTIDE SEQUENCE [LARGE SCALE GENOMIC DNA]</scope>
    <source>
        <strain evidence="3">hebnu uu3</strain>
    </source>
</reference>
<proteinExistence type="predicted"/>
<dbReference type="AlphaFoldDB" id="A0AAC9T3H5"/>
<sequence>MQIIFNFIIKAFIIFVFINSPIRITHFFILYILHLPKKNTFFNFSVFFCFKSVKIKLHYYLIYKIY</sequence>
<keyword evidence="1" id="KW-0472">Membrane</keyword>
<protein>
    <submittedName>
        <fullName evidence="2">Uncharacterized protein</fullName>
    </submittedName>
</protein>
<gene>
    <name evidence="2" type="ORF">CEG42_02645</name>
</gene>
<evidence type="ECO:0000256" key="1">
    <source>
        <dbReference type="SAM" id="Phobius"/>
    </source>
</evidence>
<dbReference type="EMBL" id="CP021991">
    <property type="protein sequence ID" value="ASD30100.1"/>
    <property type="molecule type" value="Genomic_DNA"/>
</dbReference>
<evidence type="ECO:0000313" key="2">
    <source>
        <dbReference type="EMBL" id="ASD30100.1"/>
    </source>
</evidence>
<dbReference type="Proteomes" id="UP000197054">
    <property type="component" value="Chromosome"/>
</dbReference>
<accession>A0AAC9T3H5</accession>
<name>A0AAC9T3H5_UREPR</name>
<organism evidence="2 3">
    <name type="scientific">Ureaplasma parvum</name>
    <name type="common">Ureaplasma urealyticum biotype 1</name>
    <dbReference type="NCBI Taxonomy" id="134821"/>
    <lineage>
        <taxon>Bacteria</taxon>
        <taxon>Bacillati</taxon>
        <taxon>Mycoplasmatota</taxon>
        <taxon>Mycoplasmoidales</taxon>
        <taxon>Mycoplasmoidaceae</taxon>
        <taxon>Ureaplasma</taxon>
    </lineage>
</organism>
<keyword evidence="1" id="KW-1133">Transmembrane helix</keyword>